<comment type="similarity">
    <text evidence="1">Belongs to the DOCK family.</text>
</comment>
<protein>
    <recommendedName>
        <fullName evidence="3">DOCKER domain-containing protein</fullName>
    </recommendedName>
</protein>
<dbReference type="InterPro" id="IPR046770">
    <property type="entry name" value="DOCKER_Lobe_B"/>
</dbReference>
<feature type="region of interest" description="Disordered" evidence="2">
    <location>
        <begin position="375"/>
        <end position="421"/>
    </location>
</feature>
<dbReference type="InterPro" id="IPR018472">
    <property type="entry name" value="Ribosomal_mL64"/>
</dbReference>
<evidence type="ECO:0000256" key="1">
    <source>
        <dbReference type="PROSITE-ProRule" id="PRU00984"/>
    </source>
</evidence>
<dbReference type="InterPro" id="IPR046773">
    <property type="entry name" value="DOCKER_Lobe_C"/>
</dbReference>
<dbReference type="InterPro" id="IPR043035">
    <property type="entry name" value="Ribosomal_mL64_sf"/>
</dbReference>
<feature type="compositionally biased region" description="Basic and acidic residues" evidence="2">
    <location>
        <begin position="375"/>
        <end position="391"/>
    </location>
</feature>
<dbReference type="EMBL" id="LR900301">
    <property type="protein sequence ID" value="CAD7245129.1"/>
    <property type="molecule type" value="Genomic_DNA"/>
</dbReference>
<organism evidence="4">
    <name type="scientific">Darwinula stevensoni</name>
    <dbReference type="NCBI Taxonomy" id="69355"/>
    <lineage>
        <taxon>Eukaryota</taxon>
        <taxon>Metazoa</taxon>
        <taxon>Ecdysozoa</taxon>
        <taxon>Arthropoda</taxon>
        <taxon>Crustacea</taxon>
        <taxon>Oligostraca</taxon>
        <taxon>Ostracoda</taxon>
        <taxon>Podocopa</taxon>
        <taxon>Podocopida</taxon>
        <taxon>Darwinulocopina</taxon>
        <taxon>Darwinuloidea</taxon>
        <taxon>Darwinulidae</taxon>
        <taxon>Darwinula</taxon>
    </lineage>
</organism>
<dbReference type="InterPro" id="IPR026791">
    <property type="entry name" value="DOCK"/>
</dbReference>
<feature type="domain" description="DOCKER" evidence="3">
    <location>
        <begin position="1"/>
        <end position="176"/>
    </location>
</feature>
<dbReference type="Pfam" id="PF20421">
    <property type="entry name" value="DHR-2_Lobe_C"/>
    <property type="match status" value="1"/>
</dbReference>
<reference evidence="4" key="1">
    <citation type="submission" date="2020-11" db="EMBL/GenBank/DDBJ databases">
        <authorList>
            <person name="Tran Van P."/>
        </authorList>
    </citation>
    <scope>NUCLEOTIDE SEQUENCE</scope>
</reference>
<dbReference type="OrthoDB" id="47328at2759"/>
<gene>
    <name evidence="4" type="ORF">DSTB1V02_LOCUS5005</name>
</gene>
<dbReference type="GO" id="GO:0005634">
    <property type="term" value="C:nucleus"/>
    <property type="evidence" value="ECO:0007669"/>
    <property type="project" value="InterPro"/>
</dbReference>
<dbReference type="Pfam" id="PF10147">
    <property type="entry name" value="CR6_interact"/>
    <property type="match status" value="1"/>
</dbReference>
<dbReference type="PANTHER" id="PTHR23317:SF76">
    <property type="entry name" value="LD20667P"/>
    <property type="match status" value="1"/>
</dbReference>
<evidence type="ECO:0000256" key="2">
    <source>
        <dbReference type="SAM" id="MobiDB-lite"/>
    </source>
</evidence>
<dbReference type="GO" id="GO:0007264">
    <property type="term" value="P:small GTPase-mediated signal transduction"/>
    <property type="evidence" value="ECO:0007669"/>
    <property type="project" value="InterPro"/>
</dbReference>
<dbReference type="InterPro" id="IPR043162">
    <property type="entry name" value="DOCK_C_lobe_C"/>
</dbReference>
<dbReference type="InterPro" id="IPR027357">
    <property type="entry name" value="DOCKER_dom"/>
</dbReference>
<sequence length="421" mass="48963">QFVYATPFTQDGRAHGELHEQFKRKTVLTVANHFPYIKTRIQVIQREQYVLTPIEVAIEDIQKKTRELARAMQQNPPDPKILQMVLQGCIGTTVNQGPMEMAHVFLRDLVDGKKSPTKLQNKLRLCFKDFSKKCGDALQMNRTLIGPDQKDYQRELQRNYHLFTDQLMPMISSKTMYALSTRFLCKSMRLTHLSAFASISTDAHYEPIQNKSLLKPRHRRKLNGEPPHEMKLEQLSEYQKTLRYHRKMFGHYGKASGVDPGLCWPTKTELATLKEVERLQYPRTLQESIEKIRLEKEEAERAARLRDEEVARKVARAESAKQELLARMARKEAEARAIREKKERMMEEVREYFGYRVNPKDPRFQELMEAKEKEEKKKLKAQKKLEREAQKVVKLIRPGQATSSPSSPPPTQPEKADSSGS</sequence>
<dbReference type="Gene3D" id="6.10.280.120">
    <property type="entry name" value="Growth arrest and DNA-damage-inducible proteins-interacting protein 1"/>
    <property type="match status" value="1"/>
</dbReference>
<proteinExistence type="inferred from homology"/>
<dbReference type="FunFam" id="1.20.58.740:FF:000002">
    <property type="entry name" value="Dedicator of cytokinesis protein 7"/>
    <property type="match status" value="1"/>
</dbReference>
<dbReference type="Gene3D" id="1.20.58.740">
    <property type="match status" value="1"/>
</dbReference>
<dbReference type="GO" id="GO:0005085">
    <property type="term" value="F:guanyl-nucleotide exchange factor activity"/>
    <property type="evidence" value="ECO:0007669"/>
    <property type="project" value="InterPro"/>
</dbReference>
<dbReference type="PROSITE" id="PS51651">
    <property type="entry name" value="DOCKER"/>
    <property type="match status" value="1"/>
</dbReference>
<evidence type="ECO:0000313" key="4">
    <source>
        <dbReference type="EMBL" id="CAD7245129.1"/>
    </source>
</evidence>
<accession>A0A7R8X883</accession>
<name>A0A7R8X883_9CRUS</name>
<feature type="non-terminal residue" evidence="4">
    <location>
        <position position="421"/>
    </location>
</feature>
<evidence type="ECO:0000259" key="3">
    <source>
        <dbReference type="PROSITE" id="PS51651"/>
    </source>
</evidence>
<dbReference type="PANTHER" id="PTHR23317">
    <property type="entry name" value="DEDICATOR OF CYTOKINESIS DOCK"/>
    <property type="match status" value="1"/>
</dbReference>
<dbReference type="Pfam" id="PF20422">
    <property type="entry name" value="DHR-2_Lobe_B"/>
    <property type="match status" value="1"/>
</dbReference>
<dbReference type="AlphaFoldDB" id="A0A7R8X883"/>